<keyword evidence="5" id="KW-0411">Iron-sulfur</keyword>
<gene>
    <name evidence="7" type="ORF">S01H1_59201</name>
</gene>
<evidence type="ECO:0000256" key="5">
    <source>
        <dbReference type="ARBA" id="ARBA00023014"/>
    </source>
</evidence>
<dbReference type="EMBL" id="BARS01038711">
    <property type="protein sequence ID" value="GAG25659.1"/>
    <property type="molecule type" value="Genomic_DNA"/>
</dbReference>
<feature type="non-terminal residue" evidence="7">
    <location>
        <position position="1"/>
    </location>
</feature>
<dbReference type="GO" id="GO:0046872">
    <property type="term" value="F:metal ion binding"/>
    <property type="evidence" value="ECO:0007669"/>
    <property type="project" value="UniProtKB-KW"/>
</dbReference>
<organism evidence="7">
    <name type="scientific">marine sediment metagenome</name>
    <dbReference type="NCBI Taxonomy" id="412755"/>
    <lineage>
        <taxon>unclassified sequences</taxon>
        <taxon>metagenomes</taxon>
        <taxon>ecological metagenomes</taxon>
    </lineage>
</organism>
<dbReference type="InterPro" id="IPR051460">
    <property type="entry name" value="HdrC_iron-sulfur_subunit"/>
</dbReference>
<evidence type="ECO:0000313" key="7">
    <source>
        <dbReference type="EMBL" id="GAG25659.1"/>
    </source>
</evidence>
<dbReference type="GO" id="GO:0051539">
    <property type="term" value="F:4 iron, 4 sulfur cluster binding"/>
    <property type="evidence" value="ECO:0007669"/>
    <property type="project" value="UniProtKB-KW"/>
</dbReference>
<dbReference type="PANTHER" id="PTHR43255:SF1">
    <property type="entry name" value="IRON-SULFUR-BINDING OXIDOREDUCTASE FADF-RELATED"/>
    <property type="match status" value="1"/>
</dbReference>
<name>X0W481_9ZZZZ</name>
<accession>X0W481</accession>
<proteinExistence type="predicted"/>
<keyword evidence="2" id="KW-0479">Metal-binding</keyword>
<evidence type="ECO:0000256" key="1">
    <source>
        <dbReference type="ARBA" id="ARBA00022485"/>
    </source>
</evidence>
<reference evidence="7" key="1">
    <citation type="journal article" date="2014" name="Front. Microbiol.">
        <title>High frequency of phylogenetically diverse reductive dehalogenase-homologous genes in deep subseafloor sedimentary metagenomes.</title>
        <authorList>
            <person name="Kawai M."/>
            <person name="Futagami T."/>
            <person name="Toyoda A."/>
            <person name="Takaki Y."/>
            <person name="Nishi S."/>
            <person name="Hori S."/>
            <person name="Arai W."/>
            <person name="Tsubouchi T."/>
            <person name="Morono Y."/>
            <person name="Uchiyama I."/>
            <person name="Ito T."/>
            <person name="Fujiyama A."/>
            <person name="Inagaki F."/>
            <person name="Takami H."/>
        </authorList>
    </citation>
    <scope>NUCLEOTIDE SEQUENCE</scope>
    <source>
        <strain evidence="7">Expedition CK06-06</strain>
    </source>
</reference>
<evidence type="ECO:0000256" key="4">
    <source>
        <dbReference type="ARBA" id="ARBA00023004"/>
    </source>
</evidence>
<evidence type="ECO:0000259" key="6">
    <source>
        <dbReference type="Pfam" id="PF02754"/>
    </source>
</evidence>
<feature type="domain" description="Cysteine-rich" evidence="6">
    <location>
        <begin position="1"/>
        <end position="69"/>
    </location>
</feature>
<evidence type="ECO:0000256" key="3">
    <source>
        <dbReference type="ARBA" id="ARBA00023002"/>
    </source>
</evidence>
<dbReference type="Pfam" id="PF02754">
    <property type="entry name" value="CCG"/>
    <property type="match status" value="1"/>
</dbReference>
<keyword evidence="3" id="KW-0560">Oxidoreductase</keyword>
<dbReference type="AlphaFoldDB" id="X0W481"/>
<dbReference type="GO" id="GO:0016491">
    <property type="term" value="F:oxidoreductase activity"/>
    <property type="evidence" value="ECO:0007669"/>
    <property type="project" value="UniProtKB-KW"/>
</dbReference>
<dbReference type="PANTHER" id="PTHR43255">
    <property type="entry name" value="IRON-SULFUR-BINDING OXIDOREDUCTASE FADF-RELATED-RELATED"/>
    <property type="match status" value="1"/>
</dbReference>
<keyword evidence="1" id="KW-0004">4Fe-4S</keyword>
<evidence type="ECO:0000256" key="2">
    <source>
        <dbReference type="ARBA" id="ARBA00022723"/>
    </source>
</evidence>
<dbReference type="InterPro" id="IPR004017">
    <property type="entry name" value="Cys_rich_dom"/>
</dbReference>
<dbReference type="GO" id="GO:0005886">
    <property type="term" value="C:plasma membrane"/>
    <property type="evidence" value="ECO:0007669"/>
    <property type="project" value="TreeGrafter"/>
</dbReference>
<protein>
    <recommendedName>
        <fullName evidence="6">Cysteine-rich domain-containing protein</fullName>
    </recommendedName>
</protein>
<sequence>RNILKSIPGLEYVEMARNRLQARCCGGGGGMIAYDPEMAVEMAAERVQDALDVGAEIIVSGCAACKDNLRKGAKSFPKEMRGKFKIMDITEIVATAME</sequence>
<comment type="caution">
    <text evidence="7">The sequence shown here is derived from an EMBL/GenBank/DDBJ whole genome shotgun (WGS) entry which is preliminary data.</text>
</comment>
<keyword evidence="4" id="KW-0408">Iron</keyword>